<dbReference type="InterPro" id="IPR035965">
    <property type="entry name" value="PAS-like_dom_sf"/>
</dbReference>
<dbReference type="Pfam" id="PF02518">
    <property type="entry name" value="HATPase_c"/>
    <property type="match status" value="1"/>
</dbReference>
<dbReference type="EC" id="2.7.13.3" evidence="2"/>
<keyword evidence="4" id="KW-0808">Transferase</keyword>
<dbReference type="Pfam" id="PF00512">
    <property type="entry name" value="HisKA"/>
    <property type="match status" value="1"/>
</dbReference>
<evidence type="ECO:0000256" key="4">
    <source>
        <dbReference type="ARBA" id="ARBA00022679"/>
    </source>
</evidence>
<dbReference type="Pfam" id="PF08448">
    <property type="entry name" value="PAS_4"/>
    <property type="match status" value="1"/>
</dbReference>
<sequence>MTRTPRAVQGPVRSATPSSVAKTHEGRGQQHAGERRRTRSGSSSRASSGTRPLREQLASVPDPLALLEGLFTHSPVAYSIFTVDGHCLLINPAYRAMFGAEPPPEYNIFRDELLERMGLTEYFRRAFAGETVQTPVFWYDVRELEHVEVKEANRIAISCHCFPLAPSGGEVSHIAIAYKDVTAELVAREAEHAERQKLYQVFTQAPVAINVLRGPELRFEFANPLLQKLMGGRELVGRTLREAIPDLSPDLVSLHLGVVESGERAVANEYPVTLDYDGQGQVETKFWTIIYEPLRDESGRVDGLVTFASDVTEQVLARLAVEHQQKWLEAVLDLMPIPVVMVEPGSGDLTFSNAAADRLHGQMLPKGVPAASYGELFHITDPEGRRLTAEELPAARVARGERLDGLEVNWHTEAGDVVVSVSSETLPAMHGHPASVVMPFLDITRLKTVERHLQEAIRARDEFLSVASHELKTPLTSLGLRLHALARAIDADPESSLARRYGREVAAMKRQVTRLAELIDGLLDVSRISTGRLRILREEVDLSALVQEVTARFVPEAERAGCALDVRPGGPCVGSWDRVRLEQVVSNLLSNALKYGAGRPVHVQVEESDGRARLRVRDEGIGIDADSHARIFQKFERAVSERHYGGLGLGLYVVRTLVEAMGGSIRVESRPGEGATFFVELPLRPVEPAAQAS</sequence>
<dbReference type="SUPFAM" id="SSF47384">
    <property type="entry name" value="Homodimeric domain of signal transducing histidine kinase"/>
    <property type="match status" value="1"/>
</dbReference>
<dbReference type="FunFam" id="3.30.565.10:FF:000006">
    <property type="entry name" value="Sensor histidine kinase WalK"/>
    <property type="match status" value="1"/>
</dbReference>
<dbReference type="SUPFAM" id="SSF55874">
    <property type="entry name" value="ATPase domain of HSP90 chaperone/DNA topoisomerase II/histidine kinase"/>
    <property type="match status" value="1"/>
</dbReference>
<keyword evidence="9" id="KW-1185">Reference proteome</keyword>
<dbReference type="Gene3D" id="3.30.565.10">
    <property type="entry name" value="Histidine kinase-like ATPase, C-terminal domain"/>
    <property type="match status" value="1"/>
</dbReference>
<dbReference type="InterPro" id="IPR004358">
    <property type="entry name" value="Sig_transdc_His_kin-like_C"/>
</dbReference>
<dbReference type="AlphaFoldDB" id="A0A848LKZ9"/>
<dbReference type="InterPro" id="IPR000014">
    <property type="entry name" value="PAS"/>
</dbReference>
<dbReference type="InterPro" id="IPR005467">
    <property type="entry name" value="His_kinase_dom"/>
</dbReference>
<dbReference type="PRINTS" id="PR00344">
    <property type="entry name" value="BCTRLSENSOR"/>
</dbReference>
<keyword evidence="3" id="KW-0597">Phosphoprotein</keyword>
<evidence type="ECO:0000313" key="8">
    <source>
        <dbReference type="EMBL" id="NMO18362.1"/>
    </source>
</evidence>
<evidence type="ECO:0000259" key="7">
    <source>
        <dbReference type="PROSITE" id="PS50109"/>
    </source>
</evidence>
<evidence type="ECO:0000256" key="1">
    <source>
        <dbReference type="ARBA" id="ARBA00000085"/>
    </source>
</evidence>
<name>A0A848LKZ9_9BACT</name>
<dbReference type="InterPro" id="IPR013656">
    <property type="entry name" value="PAS_4"/>
</dbReference>
<dbReference type="GO" id="GO:0000155">
    <property type="term" value="F:phosphorelay sensor kinase activity"/>
    <property type="evidence" value="ECO:0007669"/>
    <property type="project" value="InterPro"/>
</dbReference>
<dbReference type="PANTHER" id="PTHR43047:SF72">
    <property type="entry name" value="OSMOSENSING HISTIDINE PROTEIN KINASE SLN1"/>
    <property type="match status" value="1"/>
</dbReference>
<dbReference type="SUPFAM" id="SSF55785">
    <property type="entry name" value="PYP-like sensor domain (PAS domain)"/>
    <property type="match status" value="3"/>
</dbReference>
<keyword evidence="5" id="KW-0418">Kinase</keyword>
<dbReference type="Gene3D" id="3.30.450.20">
    <property type="entry name" value="PAS domain"/>
    <property type="match status" value="3"/>
</dbReference>
<dbReference type="Pfam" id="PF13188">
    <property type="entry name" value="PAS_8"/>
    <property type="match status" value="1"/>
</dbReference>
<gene>
    <name evidence="8" type="ORF">HG543_26390</name>
</gene>
<protein>
    <recommendedName>
        <fullName evidence="2">histidine kinase</fullName>
        <ecNumber evidence="2">2.7.13.3</ecNumber>
    </recommendedName>
</protein>
<dbReference type="InterPro" id="IPR036890">
    <property type="entry name" value="HATPase_C_sf"/>
</dbReference>
<comment type="caution">
    <text evidence="8">The sequence shown here is derived from an EMBL/GenBank/DDBJ whole genome shotgun (WGS) entry which is preliminary data.</text>
</comment>
<organism evidence="8 9">
    <name type="scientific">Pyxidicoccus fallax</name>
    <dbReference type="NCBI Taxonomy" id="394095"/>
    <lineage>
        <taxon>Bacteria</taxon>
        <taxon>Pseudomonadati</taxon>
        <taxon>Myxococcota</taxon>
        <taxon>Myxococcia</taxon>
        <taxon>Myxococcales</taxon>
        <taxon>Cystobacterineae</taxon>
        <taxon>Myxococcaceae</taxon>
        <taxon>Pyxidicoccus</taxon>
    </lineage>
</organism>
<dbReference type="PANTHER" id="PTHR43047">
    <property type="entry name" value="TWO-COMPONENT HISTIDINE PROTEIN KINASE"/>
    <property type="match status" value="1"/>
</dbReference>
<dbReference type="Gene3D" id="1.10.287.130">
    <property type="match status" value="1"/>
</dbReference>
<proteinExistence type="predicted"/>
<evidence type="ECO:0000256" key="5">
    <source>
        <dbReference type="ARBA" id="ARBA00022777"/>
    </source>
</evidence>
<dbReference type="EMBL" id="JABBJJ010000133">
    <property type="protein sequence ID" value="NMO18362.1"/>
    <property type="molecule type" value="Genomic_DNA"/>
</dbReference>
<dbReference type="InterPro" id="IPR003594">
    <property type="entry name" value="HATPase_dom"/>
</dbReference>
<dbReference type="GO" id="GO:0005886">
    <property type="term" value="C:plasma membrane"/>
    <property type="evidence" value="ECO:0007669"/>
    <property type="project" value="TreeGrafter"/>
</dbReference>
<dbReference type="SMART" id="SM00091">
    <property type="entry name" value="PAS"/>
    <property type="match status" value="3"/>
</dbReference>
<feature type="compositionally biased region" description="Low complexity" evidence="6">
    <location>
        <begin position="40"/>
        <end position="51"/>
    </location>
</feature>
<dbReference type="SMART" id="SM00387">
    <property type="entry name" value="HATPase_c"/>
    <property type="match status" value="1"/>
</dbReference>
<dbReference type="Proteomes" id="UP000518300">
    <property type="component" value="Unassembled WGS sequence"/>
</dbReference>
<dbReference type="CDD" id="cd00082">
    <property type="entry name" value="HisKA"/>
    <property type="match status" value="1"/>
</dbReference>
<dbReference type="InterPro" id="IPR003661">
    <property type="entry name" value="HisK_dim/P_dom"/>
</dbReference>
<reference evidence="8 9" key="1">
    <citation type="submission" date="2020-04" db="EMBL/GenBank/DDBJ databases">
        <title>Draft genome of Pyxidicoccus fallax type strain.</title>
        <authorList>
            <person name="Whitworth D.E."/>
        </authorList>
    </citation>
    <scope>NUCLEOTIDE SEQUENCE [LARGE SCALE GENOMIC DNA]</scope>
    <source>
        <strain evidence="8 9">DSM 14698</strain>
    </source>
</reference>
<evidence type="ECO:0000256" key="2">
    <source>
        <dbReference type="ARBA" id="ARBA00012438"/>
    </source>
</evidence>
<dbReference type="GO" id="GO:0009927">
    <property type="term" value="F:histidine phosphotransfer kinase activity"/>
    <property type="evidence" value="ECO:0007669"/>
    <property type="project" value="TreeGrafter"/>
</dbReference>
<feature type="compositionally biased region" description="Basic and acidic residues" evidence="6">
    <location>
        <begin position="22"/>
        <end position="35"/>
    </location>
</feature>
<dbReference type="PROSITE" id="PS50109">
    <property type="entry name" value="HIS_KIN"/>
    <property type="match status" value="1"/>
</dbReference>
<dbReference type="InterPro" id="IPR036097">
    <property type="entry name" value="HisK_dim/P_sf"/>
</dbReference>
<evidence type="ECO:0000313" key="9">
    <source>
        <dbReference type="Proteomes" id="UP000518300"/>
    </source>
</evidence>
<feature type="region of interest" description="Disordered" evidence="6">
    <location>
        <begin position="1"/>
        <end position="55"/>
    </location>
</feature>
<evidence type="ECO:0000256" key="3">
    <source>
        <dbReference type="ARBA" id="ARBA00022553"/>
    </source>
</evidence>
<accession>A0A848LKZ9</accession>
<dbReference type="SMART" id="SM00388">
    <property type="entry name" value="HisKA"/>
    <property type="match status" value="1"/>
</dbReference>
<evidence type="ECO:0000256" key="6">
    <source>
        <dbReference type="SAM" id="MobiDB-lite"/>
    </source>
</evidence>
<comment type="catalytic activity">
    <reaction evidence="1">
        <text>ATP + protein L-histidine = ADP + protein N-phospho-L-histidine.</text>
        <dbReference type="EC" id="2.7.13.3"/>
    </reaction>
</comment>
<feature type="domain" description="Histidine kinase" evidence="7">
    <location>
        <begin position="466"/>
        <end position="685"/>
    </location>
</feature>